<dbReference type="EMBL" id="KI537036">
    <property type="protein sequence ID" value="ESR34817.1"/>
    <property type="molecule type" value="Genomic_DNA"/>
</dbReference>
<dbReference type="InterPro" id="IPR036354">
    <property type="entry name" value="Prot_inh_pot1_sf"/>
</dbReference>
<dbReference type="GO" id="GO:0009611">
    <property type="term" value="P:response to wounding"/>
    <property type="evidence" value="ECO:0007669"/>
    <property type="project" value="InterPro"/>
</dbReference>
<evidence type="ECO:0000256" key="3">
    <source>
        <dbReference type="ARBA" id="ARBA00022900"/>
    </source>
</evidence>
<dbReference type="FunCoup" id="V4S3E1">
    <property type="interactions" value="12"/>
</dbReference>
<dbReference type="eggNOG" id="ENOG502SWME">
    <property type="taxonomic scope" value="Eukaryota"/>
</dbReference>
<evidence type="ECO:0000313" key="5">
    <source>
        <dbReference type="EMBL" id="ESR34817.1"/>
    </source>
</evidence>
<dbReference type="Pfam" id="PF00280">
    <property type="entry name" value="potato_inhibit"/>
    <property type="match status" value="1"/>
</dbReference>
<dbReference type="PRINTS" id="PR00292">
    <property type="entry name" value="POTATOINHBTR"/>
</dbReference>
<comment type="similarity">
    <text evidence="1">Belongs to the protease inhibitor I13 (potato type I serine protease inhibitor) family.</text>
</comment>
<feature type="chain" id="PRO_5004727110" evidence="4">
    <location>
        <begin position="22"/>
        <end position="131"/>
    </location>
</feature>
<dbReference type="Gene3D" id="3.30.10.10">
    <property type="entry name" value="Trypsin Inhibitor V, subunit A"/>
    <property type="match status" value="1"/>
</dbReference>
<keyword evidence="6" id="KW-1185">Reference proteome</keyword>
<reference evidence="5 6" key="1">
    <citation type="submission" date="2013-10" db="EMBL/GenBank/DDBJ databases">
        <authorList>
            <consortium name="International Citrus Genome Consortium"/>
            <person name="Jenkins J."/>
            <person name="Schmutz J."/>
            <person name="Prochnik S."/>
            <person name="Rokhsar D."/>
            <person name="Gmitter F."/>
            <person name="Ollitrault P."/>
            <person name="Machado M."/>
            <person name="Talon M."/>
            <person name="Wincker P."/>
            <person name="Jaillon O."/>
            <person name="Morgante M."/>
        </authorList>
    </citation>
    <scope>NUCLEOTIDE SEQUENCE</scope>
    <source>
        <strain evidence="6">cv. Clemenules</strain>
    </source>
</reference>
<dbReference type="OMA" id="PNFIVPG"/>
<sequence>MKSSLPALALFFFLLAFDAFAAKPSLAARHEPCLTDGKELRSEVIVSALKGVVEDGPNLVTSAFDCPRKSSWPELVGKNGKVAAAIIEKENPCVHAIVLLEGTPVTKDYRIDRVRVWVNKKGKVIRVPRIG</sequence>
<keyword evidence="3" id="KW-0722">Serine protease inhibitor</keyword>
<evidence type="ECO:0000313" key="6">
    <source>
        <dbReference type="Proteomes" id="UP000030687"/>
    </source>
</evidence>
<dbReference type="Gramene" id="ESR34817">
    <property type="protein sequence ID" value="ESR34817"/>
    <property type="gene ID" value="CICLE_v10006203mg"/>
</dbReference>
<dbReference type="AlphaFoldDB" id="V4S3E1"/>
<dbReference type="KEGG" id="cic:CICLE_v10006203mg"/>
<dbReference type="InterPro" id="IPR000864">
    <property type="entry name" value="Prot_inh_pot1"/>
</dbReference>
<dbReference type="InParanoid" id="V4S3E1"/>
<dbReference type="GO" id="GO:0004867">
    <property type="term" value="F:serine-type endopeptidase inhibitor activity"/>
    <property type="evidence" value="ECO:0007669"/>
    <property type="project" value="UniProtKB-KW"/>
</dbReference>
<dbReference type="PANTHER" id="PTHR33091">
    <property type="entry name" value="PROTEIN, PUTATIVE, EXPRESSED-RELATED"/>
    <property type="match status" value="1"/>
</dbReference>
<dbReference type="PANTHER" id="PTHR33091:SF83">
    <property type="entry name" value="SERINE PROTEASE INHIBITOR, POTATO INHIBITOR I-TYPE FAMILY PROTEIN-RELATED"/>
    <property type="match status" value="1"/>
</dbReference>
<evidence type="ECO:0000256" key="1">
    <source>
        <dbReference type="ARBA" id="ARBA00008210"/>
    </source>
</evidence>
<keyword evidence="2" id="KW-0646">Protease inhibitor</keyword>
<evidence type="ECO:0000256" key="2">
    <source>
        <dbReference type="ARBA" id="ARBA00022690"/>
    </source>
</evidence>
<evidence type="ECO:0000256" key="4">
    <source>
        <dbReference type="SAM" id="SignalP"/>
    </source>
</evidence>
<protein>
    <submittedName>
        <fullName evidence="5">Uncharacterized protein</fullName>
    </submittedName>
</protein>
<dbReference type="SUPFAM" id="SSF54654">
    <property type="entry name" value="CI-2 family of serine protease inhibitors"/>
    <property type="match status" value="1"/>
</dbReference>
<dbReference type="Proteomes" id="UP000030687">
    <property type="component" value="Unassembled WGS sequence"/>
</dbReference>
<name>V4S3E1_CITCL</name>
<dbReference type="PROSITE" id="PS00285">
    <property type="entry name" value="POTATO_INHIBITOR"/>
    <property type="match status" value="1"/>
</dbReference>
<proteinExistence type="inferred from homology"/>
<feature type="signal peptide" evidence="4">
    <location>
        <begin position="1"/>
        <end position="21"/>
    </location>
</feature>
<gene>
    <name evidence="5" type="ORF">CICLE_v10006203mg</name>
</gene>
<keyword evidence="4" id="KW-0732">Signal</keyword>
<accession>V4S3E1</accession>
<organism evidence="5 6">
    <name type="scientific">Citrus clementina</name>
    <name type="common">Clementine</name>
    <name type="synonym">Citrus deliciosa x Citrus sinensis</name>
    <dbReference type="NCBI Taxonomy" id="85681"/>
    <lineage>
        <taxon>Eukaryota</taxon>
        <taxon>Viridiplantae</taxon>
        <taxon>Streptophyta</taxon>
        <taxon>Embryophyta</taxon>
        <taxon>Tracheophyta</taxon>
        <taxon>Spermatophyta</taxon>
        <taxon>Magnoliopsida</taxon>
        <taxon>eudicotyledons</taxon>
        <taxon>Gunneridae</taxon>
        <taxon>Pentapetalae</taxon>
        <taxon>rosids</taxon>
        <taxon>malvids</taxon>
        <taxon>Sapindales</taxon>
        <taxon>Rutaceae</taxon>
        <taxon>Aurantioideae</taxon>
        <taxon>Citrus</taxon>
    </lineage>
</organism>
<dbReference type="OrthoDB" id="10013825at2759"/>